<accession>A0A2R7Y9Z4</accession>
<reference evidence="2 3" key="1">
    <citation type="submission" date="2017-04" db="EMBL/GenBank/DDBJ databases">
        <title>Draft Aigarchaeota genome from a New Zealand hot spring.</title>
        <authorList>
            <person name="Reysenbach A.-L."/>
            <person name="Donaho J.A."/>
            <person name="Gerhart J."/>
            <person name="Kelley J.F."/>
            <person name="Kouba K."/>
            <person name="Podar M."/>
            <person name="Stott M."/>
        </authorList>
    </citation>
    <scope>NUCLEOTIDE SEQUENCE [LARGE SCALE GENOMIC DNA]</scope>
    <source>
        <strain evidence="2">NZ13_MG1</strain>
    </source>
</reference>
<evidence type="ECO:0000259" key="1">
    <source>
        <dbReference type="Pfam" id="PF14894"/>
    </source>
</evidence>
<name>A0A2R7Y9Z4_9ARCH</name>
<evidence type="ECO:0000313" key="3">
    <source>
        <dbReference type="Proteomes" id="UP000244066"/>
    </source>
</evidence>
<comment type="caution">
    <text evidence="2">The sequence shown here is derived from an EMBL/GenBank/DDBJ whole genome shotgun (WGS) entry which is preliminary data.</text>
</comment>
<gene>
    <name evidence="2" type="ORF">B9J98_01760</name>
</gene>
<dbReference type="Gene3D" id="3.30.310.60">
    <property type="entry name" value="Like-Sm ribonucleoprotein, C-terminal domain"/>
    <property type="match status" value="1"/>
</dbReference>
<dbReference type="InterPro" id="IPR037156">
    <property type="entry name" value="Lsm_C_sf"/>
</dbReference>
<dbReference type="Gene3D" id="2.30.30.100">
    <property type="match status" value="1"/>
</dbReference>
<dbReference type="Pfam" id="PF14894">
    <property type="entry name" value="Lsm_C"/>
    <property type="match status" value="1"/>
</dbReference>
<protein>
    <recommendedName>
        <fullName evidence="1">Lsm C-terminal domain-containing protein</fullName>
    </recommendedName>
</protein>
<proteinExistence type="predicted"/>
<dbReference type="EMBL" id="NDWU01000003">
    <property type="protein sequence ID" value="PUA34129.1"/>
    <property type="molecule type" value="Genomic_DNA"/>
</dbReference>
<dbReference type="SUPFAM" id="SSF50182">
    <property type="entry name" value="Sm-like ribonucleoproteins"/>
    <property type="match status" value="1"/>
</dbReference>
<organism evidence="2 3">
    <name type="scientific">Candidatus Terraquivivens tikiterensis</name>
    <dbReference type="NCBI Taxonomy" id="1980982"/>
    <lineage>
        <taxon>Archaea</taxon>
        <taxon>Nitrososphaerota</taxon>
        <taxon>Candidatus Wolframiiraptoraceae</taxon>
        <taxon>Candidatus Terraquivivens</taxon>
    </lineage>
</organism>
<sequence>MALPSKRFTDEFAALIDKVVRVSTVQGIKLEGKLLAYNPSDYSVWLADAKNESGNVFPKVFLSGSNILMLEVMEAGIDMQKLAERLNRVFPSMVKYIKEADVIVVMDRIRVTKNGVVEGSGPAAERVQKVFEEFMKEEAK</sequence>
<evidence type="ECO:0000313" key="2">
    <source>
        <dbReference type="EMBL" id="PUA34129.1"/>
    </source>
</evidence>
<dbReference type="Proteomes" id="UP000244066">
    <property type="component" value="Unassembled WGS sequence"/>
</dbReference>
<dbReference type="InterPro" id="IPR010920">
    <property type="entry name" value="LSM_dom_sf"/>
</dbReference>
<dbReference type="AlphaFoldDB" id="A0A2R7Y9Z4"/>
<dbReference type="InterPro" id="IPR028277">
    <property type="entry name" value="Lsm_C"/>
</dbReference>
<feature type="domain" description="Lsm C-terminal" evidence="1">
    <location>
        <begin position="79"/>
        <end position="137"/>
    </location>
</feature>